<dbReference type="Gene3D" id="1.10.167.10">
    <property type="entry name" value="Regulator of G-protein Signalling 4, domain 2"/>
    <property type="match status" value="1"/>
</dbReference>
<gene>
    <name evidence="8" type="ORF">RUM43_007583</name>
</gene>
<dbReference type="PROSITE" id="PS50898">
    <property type="entry name" value="RBD"/>
    <property type="match status" value="2"/>
</dbReference>
<comment type="subcellular location">
    <subcellularLocation>
        <location evidence="1">Cytoplasm</location>
    </subcellularLocation>
</comment>
<dbReference type="GO" id="GO:0008277">
    <property type="term" value="P:regulation of G protein-coupled receptor signaling pathway"/>
    <property type="evidence" value="ECO:0007669"/>
    <property type="project" value="TreeGrafter"/>
</dbReference>
<dbReference type="EMBL" id="JAWJWE010000003">
    <property type="protein sequence ID" value="KAK6639311.1"/>
    <property type="molecule type" value="Genomic_DNA"/>
</dbReference>
<evidence type="ECO:0000256" key="5">
    <source>
        <dbReference type="SAM" id="MobiDB-lite"/>
    </source>
</evidence>
<dbReference type="Gene3D" id="3.10.20.90">
    <property type="entry name" value="Phosphatidylinositol 3-kinase Catalytic Subunit, Chain A, domain 1"/>
    <property type="match status" value="2"/>
</dbReference>
<dbReference type="PROSITE" id="PS50877">
    <property type="entry name" value="GOLOCO"/>
    <property type="match status" value="1"/>
</dbReference>
<feature type="domain" description="RBD" evidence="7">
    <location>
        <begin position="386"/>
        <end position="456"/>
    </location>
</feature>
<feature type="compositionally biased region" description="Polar residues" evidence="5">
    <location>
        <begin position="655"/>
        <end position="668"/>
    </location>
</feature>
<dbReference type="SMART" id="SM00315">
    <property type="entry name" value="RGS"/>
    <property type="match status" value="1"/>
</dbReference>
<sequence>MSEKTFKDHLIYTENYFYFHLIEPSEVSIVTEKQRNRSLKLHHALCFDSKYHLKDFIEKEASDENGGVVSWGNSLEKLLEDATGVAAFAEFLKKEFSQENITFWVSCERYKALSDESERKKLATEIFETHLGIRAMEPVNIDAHAHQHTLDKLSEAPVDLFVPAQKQIFNLMKFDSYPRFIKSDLYKECLLRELRVDEDIPYSGDIQLASTLQKSIESTPNRGKLKKSRSDAEDSNRKSLLPWHKKNRSKSKDRGEYEYKLSTLAQKRDTEDVVSVRSEITSSRSSLASWDLALRGSFSRQSITSGEISERENCQLCRVILSDGATTVVRVRPKETIQELICRLLEKRGLHYSSFESFIAGSSKPLDLNEDASTLSNKEIHVEQRIVFKLDLPNRRTISVKSKTTKNLGQVLRSVLHKYSYRLEAIAICSVSDNEVLELSLPITAVDGKKLTVLTRSTDTWRNTDSTQGSNVTSNKKFVKPGPTLDEITNKVFEEVLQGKADVALKSDQGSLKSEEWGSEHSSGIFSKFLRRDSTFHDKAKAKSRGATSRLILEGATKHMEGVVSMVTGKPPLIGKWKSSGKLGGKSDSDELYEGLKRAQRNRLEDQRGTEINFELPDFLKDKENTPQSGKKVRKFTREDGTATPKFFDMEPTEDTQPQISQMSAKNTLRNEKNHNNVKSPESSKLNLSTASAKKMDCIGRTISKPLTCKTYETPRTTPIKNDFAPDNGKRSSLFESSERVLSPSKCEPPPLPPKPKYLPSKSIPLNLNHLTNAAPEQITSRGTNILKPSDIKRDNKLARSRRTMYLDHQSSSFV</sequence>
<accession>A0AAN8PCW7</accession>
<comment type="caution">
    <text evidence="8">The sequence shown here is derived from an EMBL/GenBank/DDBJ whole genome shotgun (WGS) entry which is preliminary data.</text>
</comment>
<feature type="domain" description="RGS" evidence="6">
    <location>
        <begin position="74"/>
        <end position="190"/>
    </location>
</feature>
<dbReference type="GO" id="GO:0005886">
    <property type="term" value="C:plasma membrane"/>
    <property type="evidence" value="ECO:0007669"/>
    <property type="project" value="TreeGrafter"/>
</dbReference>
<evidence type="ECO:0000256" key="4">
    <source>
        <dbReference type="ARBA" id="ARBA00022737"/>
    </source>
</evidence>
<dbReference type="Pfam" id="PF02196">
    <property type="entry name" value="RBD"/>
    <property type="match status" value="1"/>
</dbReference>
<dbReference type="GO" id="GO:0007165">
    <property type="term" value="P:signal transduction"/>
    <property type="evidence" value="ECO:0007669"/>
    <property type="project" value="InterPro"/>
</dbReference>
<dbReference type="GO" id="GO:0005096">
    <property type="term" value="F:GTPase activator activity"/>
    <property type="evidence" value="ECO:0007669"/>
    <property type="project" value="UniProtKB-KW"/>
</dbReference>
<evidence type="ECO:0000256" key="3">
    <source>
        <dbReference type="ARBA" id="ARBA00022490"/>
    </source>
</evidence>
<dbReference type="GO" id="GO:0005634">
    <property type="term" value="C:nucleus"/>
    <property type="evidence" value="ECO:0007669"/>
    <property type="project" value="TreeGrafter"/>
</dbReference>
<reference evidence="8 9" key="1">
    <citation type="submission" date="2023-10" db="EMBL/GenBank/DDBJ databases">
        <title>Genomes of two closely related lineages of the louse Polyplax serrata with different host specificities.</title>
        <authorList>
            <person name="Martinu J."/>
            <person name="Tarabai H."/>
            <person name="Stefka J."/>
            <person name="Hypsa V."/>
        </authorList>
    </citation>
    <scope>NUCLEOTIDE SEQUENCE [LARGE SCALE GENOMIC DNA]</scope>
    <source>
        <strain evidence="8">HR10_N</strain>
    </source>
</reference>
<dbReference type="InterPro" id="IPR016137">
    <property type="entry name" value="RGS"/>
</dbReference>
<dbReference type="CDD" id="cd01817">
    <property type="entry name" value="RBD1_RGS12_like"/>
    <property type="match status" value="1"/>
</dbReference>
<feature type="region of interest" description="Disordered" evidence="5">
    <location>
        <begin position="217"/>
        <end position="254"/>
    </location>
</feature>
<organism evidence="8 9">
    <name type="scientific">Polyplax serrata</name>
    <name type="common">Common mouse louse</name>
    <dbReference type="NCBI Taxonomy" id="468196"/>
    <lineage>
        <taxon>Eukaryota</taxon>
        <taxon>Metazoa</taxon>
        <taxon>Ecdysozoa</taxon>
        <taxon>Arthropoda</taxon>
        <taxon>Hexapoda</taxon>
        <taxon>Insecta</taxon>
        <taxon>Pterygota</taxon>
        <taxon>Neoptera</taxon>
        <taxon>Paraneoptera</taxon>
        <taxon>Psocodea</taxon>
        <taxon>Troctomorpha</taxon>
        <taxon>Phthiraptera</taxon>
        <taxon>Anoplura</taxon>
        <taxon>Polyplacidae</taxon>
        <taxon>Polyplax</taxon>
    </lineage>
</organism>
<dbReference type="Gene3D" id="1.10.196.10">
    <property type="match status" value="1"/>
</dbReference>
<keyword evidence="2" id="KW-0343">GTPase activation</keyword>
<dbReference type="Proteomes" id="UP001372834">
    <property type="component" value="Unassembled WGS sequence"/>
</dbReference>
<evidence type="ECO:0000256" key="1">
    <source>
        <dbReference type="ARBA" id="ARBA00004496"/>
    </source>
</evidence>
<feature type="compositionally biased region" description="Pro residues" evidence="5">
    <location>
        <begin position="747"/>
        <end position="757"/>
    </location>
</feature>
<evidence type="ECO:0000256" key="2">
    <source>
        <dbReference type="ARBA" id="ARBA00022468"/>
    </source>
</evidence>
<dbReference type="SUPFAM" id="SSF48097">
    <property type="entry name" value="Regulator of G-protein signaling, RGS"/>
    <property type="match status" value="1"/>
</dbReference>
<protein>
    <recommendedName>
        <fullName evidence="10">Regulator of G-protein signaling loco</fullName>
    </recommendedName>
</protein>
<dbReference type="InterPro" id="IPR036305">
    <property type="entry name" value="RGS_sf"/>
</dbReference>
<dbReference type="FunFam" id="1.10.167.10:FF:000001">
    <property type="entry name" value="Putative regulator of g-protein signaling 12"/>
    <property type="match status" value="1"/>
</dbReference>
<feature type="compositionally biased region" description="Basic and acidic residues" evidence="5">
    <location>
        <begin position="228"/>
        <end position="237"/>
    </location>
</feature>
<dbReference type="SMART" id="SM00390">
    <property type="entry name" value="GoLoco"/>
    <property type="match status" value="1"/>
</dbReference>
<keyword evidence="4" id="KW-0677">Repeat</keyword>
<evidence type="ECO:0000259" key="7">
    <source>
        <dbReference type="PROSITE" id="PS50898"/>
    </source>
</evidence>
<dbReference type="InterPro" id="IPR003109">
    <property type="entry name" value="GoLoco_motif"/>
</dbReference>
<dbReference type="Pfam" id="PF00615">
    <property type="entry name" value="RGS"/>
    <property type="match status" value="1"/>
</dbReference>
<dbReference type="PRINTS" id="PR01301">
    <property type="entry name" value="RGSPROTEIN"/>
</dbReference>
<feature type="region of interest" description="Disordered" evidence="5">
    <location>
        <begin position="639"/>
        <end position="690"/>
    </location>
</feature>
<dbReference type="PROSITE" id="PS50132">
    <property type="entry name" value="RGS"/>
    <property type="match status" value="1"/>
</dbReference>
<name>A0AAN8PCW7_POLSC</name>
<evidence type="ECO:0008006" key="10">
    <source>
        <dbReference type="Google" id="ProtNLM"/>
    </source>
</evidence>
<dbReference type="CDD" id="cd17067">
    <property type="entry name" value="RBD2_RGS12_like"/>
    <property type="match status" value="1"/>
</dbReference>
<dbReference type="SMART" id="SM00455">
    <property type="entry name" value="RBD"/>
    <property type="match status" value="2"/>
</dbReference>
<dbReference type="SUPFAM" id="SSF54236">
    <property type="entry name" value="Ubiquitin-like"/>
    <property type="match status" value="2"/>
</dbReference>
<evidence type="ECO:0000259" key="6">
    <source>
        <dbReference type="PROSITE" id="PS50132"/>
    </source>
</evidence>
<dbReference type="InterPro" id="IPR003116">
    <property type="entry name" value="RBD_dom"/>
</dbReference>
<dbReference type="InterPro" id="IPR044926">
    <property type="entry name" value="RGS_subdomain_2"/>
</dbReference>
<evidence type="ECO:0000313" key="8">
    <source>
        <dbReference type="EMBL" id="KAK6639311.1"/>
    </source>
</evidence>
<dbReference type="AlphaFoldDB" id="A0AAN8PCW7"/>
<evidence type="ECO:0000313" key="9">
    <source>
        <dbReference type="Proteomes" id="UP001372834"/>
    </source>
</evidence>
<feature type="domain" description="RBD" evidence="7">
    <location>
        <begin position="315"/>
        <end position="385"/>
    </location>
</feature>
<dbReference type="GO" id="GO:0005737">
    <property type="term" value="C:cytoplasm"/>
    <property type="evidence" value="ECO:0007669"/>
    <property type="project" value="UniProtKB-SubCell"/>
</dbReference>
<proteinExistence type="predicted"/>
<dbReference type="InterPro" id="IPR029071">
    <property type="entry name" value="Ubiquitin-like_domsf"/>
</dbReference>
<dbReference type="PANTHER" id="PTHR45945:SF3">
    <property type="entry name" value="REGULATOR OF G-PROTEIN SIGNALING LOCO"/>
    <property type="match status" value="1"/>
</dbReference>
<dbReference type="InterPro" id="IPR046995">
    <property type="entry name" value="RGS10/12/14-like"/>
</dbReference>
<dbReference type="PANTHER" id="PTHR45945">
    <property type="entry name" value="REGULATOR OF G-PROTEIN SIGNALING LOCO"/>
    <property type="match status" value="1"/>
</dbReference>
<feature type="region of interest" description="Disordered" evidence="5">
    <location>
        <begin position="714"/>
        <end position="761"/>
    </location>
</feature>
<feature type="compositionally biased region" description="Polar residues" evidence="5">
    <location>
        <begin position="677"/>
        <end position="690"/>
    </location>
</feature>
<keyword evidence="3" id="KW-0963">Cytoplasm</keyword>
<dbReference type="InterPro" id="IPR024066">
    <property type="entry name" value="RGS_subdom1/3"/>
</dbReference>